<dbReference type="Pfam" id="PF22817">
    <property type="entry name" value="ApeP-like"/>
    <property type="match status" value="1"/>
</dbReference>
<dbReference type="STRING" id="993689.GCA_002077135_00760"/>
<dbReference type="AlphaFoldDB" id="A0A4S3KTH2"/>
<evidence type="ECO:0000313" key="1">
    <source>
        <dbReference type="EMBL" id="THD11798.1"/>
    </source>
</evidence>
<protein>
    <recommendedName>
        <fullName evidence="3">Phosphotransferase</fullName>
    </recommendedName>
</protein>
<accession>A0A4S3KTH2</accession>
<dbReference type="EMBL" id="MWQO01000006">
    <property type="protein sequence ID" value="THD11798.1"/>
    <property type="molecule type" value="Genomic_DNA"/>
</dbReference>
<organism evidence="1 2">
    <name type="scientific">Metallibacterium scheffleri</name>
    <dbReference type="NCBI Taxonomy" id="993689"/>
    <lineage>
        <taxon>Bacteria</taxon>
        <taxon>Pseudomonadati</taxon>
        <taxon>Pseudomonadota</taxon>
        <taxon>Gammaproteobacteria</taxon>
        <taxon>Lysobacterales</taxon>
        <taxon>Rhodanobacteraceae</taxon>
        <taxon>Metallibacterium</taxon>
    </lineage>
</organism>
<name>A0A4S3KTH2_9GAMM</name>
<dbReference type="InterPro" id="IPR029069">
    <property type="entry name" value="HotDog_dom_sf"/>
</dbReference>
<dbReference type="InterPro" id="IPR016776">
    <property type="entry name" value="ApeP-like_dehydratase"/>
</dbReference>
<gene>
    <name evidence="1" type="ORF">B1806_01565</name>
</gene>
<dbReference type="Proteomes" id="UP000307749">
    <property type="component" value="Unassembled WGS sequence"/>
</dbReference>
<evidence type="ECO:0008006" key="3">
    <source>
        <dbReference type="Google" id="ProtNLM"/>
    </source>
</evidence>
<dbReference type="SUPFAM" id="SSF54637">
    <property type="entry name" value="Thioesterase/thiol ester dehydrase-isomerase"/>
    <property type="match status" value="1"/>
</dbReference>
<dbReference type="RefSeq" id="WP_081126148.1">
    <property type="nucleotide sequence ID" value="NZ_DAHXOC010000004.1"/>
</dbReference>
<reference evidence="1 2" key="1">
    <citation type="submission" date="2017-02" db="EMBL/GenBank/DDBJ databases">
        <title>Whole genome sequencing of Metallibacterium scheffleri DSM 24874 (T).</title>
        <authorList>
            <person name="Kumar S."/>
            <person name="Patil P."/>
            <person name="Patil P.B."/>
        </authorList>
    </citation>
    <scope>NUCLEOTIDE SEQUENCE [LARGE SCALE GENOMIC DNA]</scope>
    <source>
        <strain evidence="1 2">DSM 24874</strain>
    </source>
</reference>
<sequence length="142" mass="14940">MLTRADWAGLIPHAGRMDLLDRVLHWDADSLEAEALAPDAAHPLVRAGRVHALHACEYAAQAAAVHGALLARAAQATTAPGLLAALRAVQLQHEWIGSAAPLHIAVWRLAATTQAVQYRFAVAQCAAPLAQGQLLIAFGAKP</sequence>
<dbReference type="OrthoDB" id="9800188at2"/>
<comment type="caution">
    <text evidence="1">The sequence shown here is derived from an EMBL/GenBank/DDBJ whole genome shotgun (WGS) entry which is preliminary data.</text>
</comment>
<proteinExistence type="predicted"/>
<evidence type="ECO:0000313" key="2">
    <source>
        <dbReference type="Proteomes" id="UP000307749"/>
    </source>
</evidence>
<keyword evidence="2" id="KW-1185">Reference proteome</keyword>